<evidence type="ECO:0000313" key="11">
    <source>
        <dbReference type="Proteomes" id="UP001067235"/>
    </source>
</evidence>
<evidence type="ECO:0000256" key="5">
    <source>
        <dbReference type="ARBA" id="ARBA00022967"/>
    </source>
</evidence>
<dbReference type="EMBL" id="JAPWIE010000002">
    <property type="protein sequence ID" value="MCZ4549892.1"/>
    <property type="molecule type" value="Genomic_DNA"/>
</dbReference>
<dbReference type="NCBIfam" id="NF006942">
    <property type="entry name" value="PRK09424.1"/>
    <property type="match status" value="1"/>
</dbReference>
<gene>
    <name evidence="10" type="ORF">O4213_07850</name>
</gene>
<dbReference type="InterPro" id="IPR007886">
    <property type="entry name" value="AlaDH/PNT_N"/>
</dbReference>
<dbReference type="SUPFAM" id="SSF52283">
    <property type="entry name" value="Formate/glycerate dehydrogenase catalytic domain-like"/>
    <property type="match status" value="1"/>
</dbReference>
<evidence type="ECO:0000259" key="9">
    <source>
        <dbReference type="SMART" id="SM01003"/>
    </source>
</evidence>
<feature type="domain" description="Alanine dehydrogenase/pyridine nucleotide transhydrogenase NAD(H)-binding" evidence="8">
    <location>
        <begin position="143"/>
        <end position="305"/>
    </location>
</feature>
<keyword evidence="5" id="KW-1278">Translocase</keyword>
<dbReference type="PANTHER" id="PTHR10160">
    <property type="entry name" value="NAD(P) TRANSHYDROGENASE"/>
    <property type="match status" value="1"/>
</dbReference>
<organism evidence="10 11">
    <name type="scientific">Gordonia rubripertincta</name>
    <name type="common">Rhodococcus corallinus</name>
    <dbReference type="NCBI Taxonomy" id="36822"/>
    <lineage>
        <taxon>Bacteria</taxon>
        <taxon>Bacillati</taxon>
        <taxon>Actinomycetota</taxon>
        <taxon>Actinomycetes</taxon>
        <taxon>Mycobacteriales</taxon>
        <taxon>Gordoniaceae</taxon>
        <taxon>Gordonia</taxon>
    </lineage>
</organism>
<dbReference type="Pfam" id="PF05222">
    <property type="entry name" value="AlaDh_PNT_N"/>
    <property type="match status" value="1"/>
</dbReference>
<dbReference type="SMART" id="SM01003">
    <property type="entry name" value="AlaDh_PNT_N"/>
    <property type="match status" value="1"/>
</dbReference>
<dbReference type="CDD" id="cd05304">
    <property type="entry name" value="Rubrum_tdh"/>
    <property type="match status" value="1"/>
</dbReference>
<dbReference type="Gene3D" id="3.40.50.720">
    <property type="entry name" value="NAD(P)-binding Rossmann-like Domain"/>
    <property type="match status" value="2"/>
</dbReference>
<evidence type="ECO:0000256" key="2">
    <source>
        <dbReference type="ARBA" id="ARBA00012943"/>
    </source>
</evidence>
<keyword evidence="10" id="KW-0560">Oxidoreductase</keyword>
<dbReference type="SUPFAM" id="SSF51735">
    <property type="entry name" value="NAD(P)-binding Rossmann-fold domains"/>
    <property type="match status" value="1"/>
</dbReference>
<dbReference type="InterPro" id="IPR036291">
    <property type="entry name" value="NAD(P)-bd_dom_sf"/>
</dbReference>
<comment type="catalytic activity">
    <reaction evidence="7">
        <text>NAD(+) + NADPH + H(+)(in) = NADH + NADP(+) + H(+)(out)</text>
        <dbReference type="Rhea" id="RHEA:47992"/>
        <dbReference type="ChEBI" id="CHEBI:15378"/>
        <dbReference type="ChEBI" id="CHEBI:57540"/>
        <dbReference type="ChEBI" id="CHEBI:57783"/>
        <dbReference type="ChEBI" id="CHEBI:57945"/>
        <dbReference type="ChEBI" id="CHEBI:58349"/>
        <dbReference type="EC" id="7.1.1.1"/>
    </reaction>
</comment>
<keyword evidence="6" id="KW-0520">NAD</keyword>
<dbReference type="SMART" id="SM01002">
    <property type="entry name" value="AlaDh_PNT_C"/>
    <property type="match status" value="1"/>
</dbReference>
<evidence type="ECO:0000256" key="3">
    <source>
        <dbReference type="ARBA" id="ARBA00022741"/>
    </source>
</evidence>
<dbReference type="EC" id="7.1.1.1" evidence="2"/>
<evidence type="ECO:0000256" key="7">
    <source>
        <dbReference type="ARBA" id="ARBA00048202"/>
    </source>
</evidence>
<dbReference type="Proteomes" id="UP001067235">
    <property type="component" value="Unassembled WGS sequence"/>
</dbReference>
<dbReference type="InterPro" id="IPR007698">
    <property type="entry name" value="AlaDH/PNT_NAD(H)-bd"/>
</dbReference>
<keyword evidence="3" id="KW-0547">Nucleotide-binding</keyword>
<evidence type="ECO:0000256" key="6">
    <source>
        <dbReference type="ARBA" id="ARBA00023027"/>
    </source>
</evidence>
<evidence type="ECO:0000313" key="10">
    <source>
        <dbReference type="EMBL" id="MCZ4549892.1"/>
    </source>
</evidence>
<evidence type="ECO:0000256" key="4">
    <source>
        <dbReference type="ARBA" id="ARBA00022857"/>
    </source>
</evidence>
<proteinExistence type="predicted"/>
<protein>
    <recommendedName>
        <fullName evidence="2">proton-translocating NAD(P)(+) transhydrogenase</fullName>
        <ecNumber evidence="2">7.1.1.1</ecNumber>
    </recommendedName>
</protein>
<evidence type="ECO:0000256" key="1">
    <source>
        <dbReference type="ARBA" id="ARBA00003943"/>
    </source>
</evidence>
<comment type="function">
    <text evidence="1">The transhydrogenation between NADH and NADP is coupled to respiration and ATP hydrolysis and functions as a proton pump across the membrane.</text>
</comment>
<evidence type="ECO:0000259" key="8">
    <source>
        <dbReference type="SMART" id="SM01002"/>
    </source>
</evidence>
<accession>A0ABT4MVW3</accession>
<keyword evidence="11" id="KW-1185">Reference proteome</keyword>
<reference evidence="10" key="1">
    <citation type="submission" date="2022-12" db="EMBL/GenBank/DDBJ databases">
        <authorList>
            <person name="Krivoruchko A.V."/>
            <person name="Elkin A."/>
        </authorList>
    </citation>
    <scope>NUCLEOTIDE SEQUENCE</scope>
    <source>
        <strain evidence="10">IEGM 1388</strain>
    </source>
</reference>
<keyword evidence="4" id="KW-0521">NADP</keyword>
<sequence length="364" mass="37378">MSVGVVRETTAGENRVALVPKVVATLVNKGVPVVVESGAGEAALIPDQLYVDAGASIGDAWSADVVVKVDAPTDAEIGKLSSGSSLIGFLAPRNQENQIGALKAAGVQAFAVEAIPRISRAQSMDALSSQGNVSGYKAVILAAEKSTRFFPMLTTAAGTVKPATVLVLGVGVAGLQALATAKRLGARTTGYDVRPEVAEQVKSVGGQWLDLGIDAAGEGGYARELTDEERAKQQQALEDAIKSFDVVITTALVPGRPAPRLVTAAAVEGMKPGSVVVDLAGETGGNCELTEPGENVIKHDVLICSPLNLPAGMPEHASELYAKNILALIELALDDDGNFAPDFSDEVLAAACVTRETTDVKAGA</sequence>
<feature type="domain" description="Alanine dehydrogenase/pyridine nucleotide transhydrogenase N-terminal" evidence="9">
    <location>
        <begin position="4"/>
        <end position="134"/>
    </location>
</feature>
<dbReference type="GO" id="GO:0016491">
    <property type="term" value="F:oxidoreductase activity"/>
    <property type="evidence" value="ECO:0007669"/>
    <property type="project" value="UniProtKB-KW"/>
</dbReference>
<name>A0ABT4MVW3_GORRU</name>
<dbReference type="PANTHER" id="PTHR10160:SF19">
    <property type="entry name" value="PROTON-TRANSLOCATING NAD(P)(+) TRANSHYDROGENASE"/>
    <property type="match status" value="1"/>
</dbReference>
<dbReference type="RefSeq" id="WP_301570414.1">
    <property type="nucleotide sequence ID" value="NZ_JAPWIE010000002.1"/>
</dbReference>
<dbReference type="Pfam" id="PF01262">
    <property type="entry name" value="AlaDh_PNT_C"/>
    <property type="match status" value="1"/>
</dbReference>
<comment type="caution">
    <text evidence="10">The sequence shown here is derived from an EMBL/GenBank/DDBJ whole genome shotgun (WGS) entry which is preliminary data.</text>
</comment>